<dbReference type="CDD" id="cd21037">
    <property type="entry name" value="MLKL_NTD"/>
    <property type="match status" value="1"/>
</dbReference>
<evidence type="ECO:0000313" key="1">
    <source>
        <dbReference type="EMBL" id="EMD39326.1"/>
    </source>
</evidence>
<proteinExistence type="predicted"/>
<dbReference type="HOGENOM" id="CLU_082456_0_0_1"/>
<dbReference type="InterPro" id="IPR059179">
    <property type="entry name" value="MLKL-like_MCAfunc"/>
</dbReference>
<dbReference type="InterPro" id="IPR036537">
    <property type="entry name" value="Adaptor_Cbl_N_dom_sf"/>
</dbReference>
<dbReference type="Gene3D" id="1.20.930.20">
    <property type="entry name" value="Adaptor protein Cbl, N-terminal domain"/>
    <property type="match status" value="1"/>
</dbReference>
<keyword evidence="2" id="KW-1185">Reference proteome</keyword>
<dbReference type="AlphaFoldDB" id="M2RKH0"/>
<dbReference type="EMBL" id="KB445794">
    <property type="protein sequence ID" value="EMD39326.1"/>
    <property type="molecule type" value="Genomic_DNA"/>
</dbReference>
<accession>M2RKH0</accession>
<protein>
    <submittedName>
        <fullName evidence="1">Uncharacterized protein</fullName>
    </submittedName>
</protein>
<sequence>MPHPSSDEILSHSITMLAAFKEACTAISIVPALPAVVGALLEILKTIENVKKDKEVCTKLRNRVIELGHELKEDFDKFRYVIDPSLDLQLVKMLLTLKTVQEDLEKLSNLRRVSRWIHQGTIKTKLEGHIETVDQMGHTYLRTIVSALATNALRQVTYTQDQHRYFRECELEWREKRHVVGQSIDNIFSEELIALWNGRAVVVRYLCEDHSTEDEVNNLITSFPSYRSPHMAQFLGRSHPGTKQAFIVLETGHIDLGRYLRTPGSVFDKLRCVFQMVQLKRPHMIDACHLTLLY</sequence>
<organism evidence="1 2">
    <name type="scientific">Ceriporiopsis subvermispora (strain B)</name>
    <name type="common">White-rot fungus</name>
    <name type="synonym">Gelatoporia subvermispora</name>
    <dbReference type="NCBI Taxonomy" id="914234"/>
    <lineage>
        <taxon>Eukaryota</taxon>
        <taxon>Fungi</taxon>
        <taxon>Dikarya</taxon>
        <taxon>Basidiomycota</taxon>
        <taxon>Agaricomycotina</taxon>
        <taxon>Agaricomycetes</taxon>
        <taxon>Polyporales</taxon>
        <taxon>Gelatoporiaceae</taxon>
        <taxon>Gelatoporia</taxon>
    </lineage>
</organism>
<gene>
    <name evidence="1" type="ORF">CERSUDRAFT_82056</name>
</gene>
<dbReference type="GO" id="GO:0007166">
    <property type="term" value="P:cell surface receptor signaling pathway"/>
    <property type="evidence" value="ECO:0007669"/>
    <property type="project" value="InterPro"/>
</dbReference>
<dbReference type="Proteomes" id="UP000016930">
    <property type="component" value="Unassembled WGS sequence"/>
</dbReference>
<name>M2RKH0_CERS8</name>
<evidence type="ECO:0000313" key="2">
    <source>
        <dbReference type="Proteomes" id="UP000016930"/>
    </source>
</evidence>
<reference evidence="1 2" key="1">
    <citation type="journal article" date="2012" name="Proc. Natl. Acad. Sci. U.S.A.">
        <title>Comparative genomics of Ceriporiopsis subvermispora and Phanerochaete chrysosporium provide insight into selective ligninolysis.</title>
        <authorList>
            <person name="Fernandez-Fueyo E."/>
            <person name="Ruiz-Duenas F.J."/>
            <person name="Ferreira P."/>
            <person name="Floudas D."/>
            <person name="Hibbett D.S."/>
            <person name="Canessa P."/>
            <person name="Larrondo L.F."/>
            <person name="James T.Y."/>
            <person name="Seelenfreund D."/>
            <person name="Lobos S."/>
            <person name="Polanco R."/>
            <person name="Tello M."/>
            <person name="Honda Y."/>
            <person name="Watanabe T."/>
            <person name="Watanabe T."/>
            <person name="Ryu J.S."/>
            <person name="Kubicek C.P."/>
            <person name="Schmoll M."/>
            <person name="Gaskell J."/>
            <person name="Hammel K.E."/>
            <person name="St John F.J."/>
            <person name="Vanden Wymelenberg A."/>
            <person name="Sabat G."/>
            <person name="Splinter BonDurant S."/>
            <person name="Syed K."/>
            <person name="Yadav J.S."/>
            <person name="Doddapaneni H."/>
            <person name="Subramanian V."/>
            <person name="Lavin J.L."/>
            <person name="Oguiza J.A."/>
            <person name="Perez G."/>
            <person name="Pisabarro A.G."/>
            <person name="Ramirez L."/>
            <person name="Santoyo F."/>
            <person name="Master E."/>
            <person name="Coutinho P.M."/>
            <person name="Henrissat B."/>
            <person name="Lombard V."/>
            <person name="Magnuson J.K."/>
            <person name="Kuees U."/>
            <person name="Hori C."/>
            <person name="Igarashi K."/>
            <person name="Samejima M."/>
            <person name="Held B.W."/>
            <person name="Barry K.W."/>
            <person name="LaButti K.M."/>
            <person name="Lapidus A."/>
            <person name="Lindquist E.A."/>
            <person name="Lucas S.M."/>
            <person name="Riley R."/>
            <person name="Salamov A.A."/>
            <person name="Hoffmeister D."/>
            <person name="Schwenk D."/>
            <person name="Hadar Y."/>
            <person name="Yarden O."/>
            <person name="de Vries R.P."/>
            <person name="Wiebenga A."/>
            <person name="Stenlid J."/>
            <person name="Eastwood D."/>
            <person name="Grigoriev I.V."/>
            <person name="Berka R.M."/>
            <person name="Blanchette R.A."/>
            <person name="Kersten P."/>
            <person name="Martinez A.T."/>
            <person name="Vicuna R."/>
            <person name="Cullen D."/>
        </authorList>
    </citation>
    <scope>NUCLEOTIDE SEQUENCE [LARGE SCALE GENOMIC DNA]</scope>
    <source>
        <strain evidence="1 2">B</strain>
    </source>
</reference>